<dbReference type="Gene3D" id="3.10.580.10">
    <property type="entry name" value="CBS-domain"/>
    <property type="match status" value="1"/>
</dbReference>
<protein>
    <submittedName>
        <fullName evidence="4">IMP dehydrogenase</fullName>
        <ecNumber evidence="4">1.1.1.205</ecNumber>
    </submittedName>
</protein>
<dbReference type="KEGG" id="thyd:TTHT_1093"/>
<evidence type="ECO:0000256" key="1">
    <source>
        <dbReference type="ARBA" id="ARBA00023122"/>
    </source>
</evidence>
<organism evidence="4 5">
    <name type="scientific">Thermotomaculum hydrothermale</name>
    <dbReference type="NCBI Taxonomy" id="981385"/>
    <lineage>
        <taxon>Bacteria</taxon>
        <taxon>Pseudomonadati</taxon>
        <taxon>Acidobacteriota</taxon>
        <taxon>Holophagae</taxon>
        <taxon>Thermotomaculales</taxon>
        <taxon>Thermotomaculaceae</taxon>
        <taxon>Thermotomaculum</taxon>
    </lineage>
</organism>
<proteinExistence type="predicted"/>
<dbReference type="SUPFAM" id="SSF54631">
    <property type="entry name" value="CBS-domain pair"/>
    <property type="match status" value="1"/>
</dbReference>
<feature type="domain" description="CBS" evidence="3">
    <location>
        <begin position="10"/>
        <end position="71"/>
    </location>
</feature>
<dbReference type="RefSeq" id="WP_201328983.1">
    <property type="nucleotide sequence ID" value="NZ_AP017470.1"/>
</dbReference>
<keyword evidence="5" id="KW-1185">Reference proteome</keyword>
<dbReference type="InterPro" id="IPR000644">
    <property type="entry name" value="CBS_dom"/>
</dbReference>
<sequence>MKKVKDVLKRKPVDGVITVESGTTIRDASKVMAENKVGSVLVVKGKDIKGIFTERDVLVKVCAAGVDPDKSKVDDFMTKDLLVCSPDDTIEEVSRMITAARKRHIPVIDKGKLIGLITSGDIMVTVLEDRKIEIEHLHNYIQGNLQT</sequence>
<dbReference type="GO" id="GO:0003938">
    <property type="term" value="F:IMP dehydrogenase activity"/>
    <property type="evidence" value="ECO:0007669"/>
    <property type="project" value="UniProtKB-EC"/>
</dbReference>
<keyword evidence="1 2" id="KW-0129">CBS domain</keyword>
<dbReference type="PROSITE" id="PS51371">
    <property type="entry name" value="CBS"/>
    <property type="match status" value="2"/>
</dbReference>
<dbReference type="EC" id="1.1.1.205" evidence="4"/>
<dbReference type="InterPro" id="IPR046342">
    <property type="entry name" value="CBS_dom_sf"/>
</dbReference>
<dbReference type="EMBL" id="AP017470">
    <property type="protein sequence ID" value="BBB32630.1"/>
    <property type="molecule type" value="Genomic_DNA"/>
</dbReference>
<dbReference type="PANTHER" id="PTHR43080:SF2">
    <property type="entry name" value="CBS DOMAIN-CONTAINING PROTEIN"/>
    <property type="match status" value="1"/>
</dbReference>
<reference evidence="4 5" key="1">
    <citation type="journal article" date="2012" name="Extremophiles">
        <title>Thermotomaculum hydrothermale gen. nov., sp. nov., a novel heterotrophic thermophile within the phylum Acidobacteria from a deep-sea hydrothermal vent chimney in the Southern Okinawa Trough.</title>
        <authorList>
            <person name="Izumi H."/>
            <person name="Nunoura T."/>
            <person name="Miyazaki M."/>
            <person name="Mino S."/>
            <person name="Toki T."/>
            <person name="Takai K."/>
            <person name="Sako Y."/>
            <person name="Sawabe T."/>
            <person name="Nakagawa S."/>
        </authorList>
    </citation>
    <scope>NUCLEOTIDE SEQUENCE [LARGE SCALE GENOMIC DNA]</scope>
    <source>
        <strain evidence="4 5">AC55</strain>
    </source>
</reference>
<dbReference type="Pfam" id="PF00571">
    <property type="entry name" value="CBS"/>
    <property type="match status" value="2"/>
</dbReference>
<dbReference type="PANTHER" id="PTHR43080">
    <property type="entry name" value="CBS DOMAIN-CONTAINING PROTEIN CBSX3, MITOCHONDRIAL"/>
    <property type="match status" value="1"/>
</dbReference>
<dbReference type="InterPro" id="IPR051257">
    <property type="entry name" value="Diverse_CBS-Domain"/>
</dbReference>
<keyword evidence="4" id="KW-0560">Oxidoreductase</keyword>
<accession>A0A7R6PXN6</accession>
<evidence type="ECO:0000256" key="2">
    <source>
        <dbReference type="PROSITE-ProRule" id="PRU00703"/>
    </source>
</evidence>
<name>A0A7R6PXN6_9BACT</name>
<dbReference type="AlphaFoldDB" id="A0A7R6PXN6"/>
<evidence type="ECO:0000259" key="3">
    <source>
        <dbReference type="PROSITE" id="PS51371"/>
    </source>
</evidence>
<evidence type="ECO:0000313" key="4">
    <source>
        <dbReference type="EMBL" id="BBB32630.1"/>
    </source>
</evidence>
<dbReference type="Proteomes" id="UP000595564">
    <property type="component" value="Chromosome"/>
</dbReference>
<gene>
    <name evidence="4" type="ORF">TTHT_1093</name>
</gene>
<evidence type="ECO:0000313" key="5">
    <source>
        <dbReference type="Proteomes" id="UP000595564"/>
    </source>
</evidence>
<dbReference type="SMART" id="SM00116">
    <property type="entry name" value="CBS"/>
    <property type="match status" value="2"/>
</dbReference>
<feature type="domain" description="CBS" evidence="3">
    <location>
        <begin position="77"/>
        <end position="132"/>
    </location>
</feature>